<evidence type="ECO:0000313" key="2">
    <source>
        <dbReference type="EMBL" id="GGR16384.1"/>
    </source>
</evidence>
<name>A0AAV4KDX0_9ACTN</name>
<reference evidence="2 3" key="1">
    <citation type="journal article" date="2014" name="Int. J. Syst. Evol. Microbiol.">
        <title>Complete genome sequence of Corynebacterium casei LMG S-19264T (=DSM 44701T), isolated from a smear-ripened cheese.</title>
        <authorList>
            <consortium name="US DOE Joint Genome Institute (JGI-PGF)"/>
            <person name="Walter F."/>
            <person name="Albersmeier A."/>
            <person name="Kalinowski J."/>
            <person name="Ruckert C."/>
        </authorList>
    </citation>
    <scope>NUCLEOTIDE SEQUENCE [LARGE SCALE GENOMIC DNA]</scope>
    <source>
        <strain evidence="2 3">JCM 4205</strain>
    </source>
</reference>
<evidence type="ECO:0000313" key="3">
    <source>
        <dbReference type="Proteomes" id="UP000642014"/>
    </source>
</evidence>
<dbReference type="AlphaFoldDB" id="A0AAV4KDX0"/>
<proteinExistence type="predicted"/>
<feature type="region of interest" description="Disordered" evidence="1">
    <location>
        <begin position="1"/>
        <end position="24"/>
    </location>
</feature>
<gene>
    <name evidence="2" type="ORF">GCM10010497_18380</name>
</gene>
<protein>
    <submittedName>
        <fullName evidence="2">Uncharacterized protein</fullName>
    </submittedName>
</protein>
<dbReference type="Proteomes" id="UP000642014">
    <property type="component" value="Unassembled WGS sequence"/>
</dbReference>
<accession>A0AAV4KDX0</accession>
<evidence type="ECO:0000256" key="1">
    <source>
        <dbReference type="SAM" id="MobiDB-lite"/>
    </source>
</evidence>
<comment type="caution">
    <text evidence="2">The sequence shown here is derived from an EMBL/GenBank/DDBJ whole genome shotgun (WGS) entry which is preliminary data.</text>
</comment>
<organism evidence="2 3">
    <name type="scientific">Streptomyces cinereoruber</name>
    <dbReference type="NCBI Taxonomy" id="67260"/>
    <lineage>
        <taxon>Bacteria</taxon>
        <taxon>Bacillati</taxon>
        <taxon>Actinomycetota</taxon>
        <taxon>Actinomycetes</taxon>
        <taxon>Kitasatosporales</taxon>
        <taxon>Streptomycetaceae</taxon>
        <taxon>Streptomyces</taxon>
    </lineage>
</organism>
<dbReference type="EMBL" id="BMSJ01000002">
    <property type="protein sequence ID" value="GGR16384.1"/>
    <property type="molecule type" value="Genomic_DNA"/>
</dbReference>
<sequence length="68" mass="7261">MARRRSGAGLPVTQASGRTSRRLVGTAGARGWSLRAGRPDTFNVWHAVSPDKALRANNFTQMQSGGHA</sequence>